<feature type="region of interest" description="Disordered" evidence="1">
    <location>
        <begin position="85"/>
        <end position="104"/>
    </location>
</feature>
<feature type="transmembrane region" description="Helical" evidence="2">
    <location>
        <begin position="6"/>
        <end position="24"/>
    </location>
</feature>
<keyword evidence="2" id="KW-0812">Transmembrane</keyword>
<evidence type="ECO:0000256" key="1">
    <source>
        <dbReference type="SAM" id="MobiDB-lite"/>
    </source>
</evidence>
<sequence>MLRLLIVFLPNLKLALTVTLLILLRRPFRKAPHPSLASIFVDAGKDEVLANGALKHEEKDINEPEEENALEGEFIKVEKEALDVKDSPHTDEATRDLEIKPSVV</sequence>
<name>A0A835LIN2_9MAGN</name>
<dbReference type="AlphaFoldDB" id="A0A835LIN2"/>
<evidence type="ECO:0000313" key="4">
    <source>
        <dbReference type="Proteomes" id="UP000631114"/>
    </source>
</evidence>
<evidence type="ECO:0000313" key="3">
    <source>
        <dbReference type="EMBL" id="KAF9597008.1"/>
    </source>
</evidence>
<comment type="caution">
    <text evidence="3">The sequence shown here is derived from an EMBL/GenBank/DDBJ whole genome shotgun (WGS) entry which is preliminary data.</text>
</comment>
<keyword evidence="2" id="KW-1133">Transmembrane helix</keyword>
<dbReference type="Proteomes" id="UP000631114">
    <property type="component" value="Unassembled WGS sequence"/>
</dbReference>
<organism evidence="3 4">
    <name type="scientific">Coptis chinensis</name>
    <dbReference type="NCBI Taxonomy" id="261450"/>
    <lineage>
        <taxon>Eukaryota</taxon>
        <taxon>Viridiplantae</taxon>
        <taxon>Streptophyta</taxon>
        <taxon>Embryophyta</taxon>
        <taxon>Tracheophyta</taxon>
        <taxon>Spermatophyta</taxon>
        <taxon>Magnoliopsida</taxon>
        <taxon>Ranunculales</taxon>
        <taxon>Ranunculaceae</taxon>
        <taxon>Coptidoideae</taxon>
        <taxon>Coptis</taxon>
    </lineage>
</organism>
<reference evidence="3 4" key="1">
    <citation type="submission" date="2020-10" db="EMBL/GenBank/DDBJ databases">
        <title>The Coptis chinensis genome and diversification of protoberbering-type alkaloids.</title>
        <authorList>
            <person name="Wang B."/>
            <person name="Shu S."/>
            <person name="Song C."/>
            <person name="Liu Y."/>
        </authorList>
    </citation>
    <scope>NUCLEOTIDE SEQUENCE [LARGE SCALE GENOMIC DNA]</scope>
    <source>
        <strain evidence="3">HL-2020</strain>
        <tissue evidence="3">Leaf</tissue>
    </source>
</reference>
<keyword evidence="4" id="KW-1185">Reference proteome</keyword>
<proteinExistence type="predicted"/>
<gene>
    <name evidence="3" type="ORF">IFM89_014722</name>
</gene>
<accession>A0A835LIN2</accession>
<dbReference type="EMBL" id="JADFTS010000007">
    <property type="protein sequence ID" value="KAF9597008.1"/>
    <property type="molecule type" value="Genomic_DNA"/>
</dbReference>
<keyword evidence="2" id="KW-0472">Membrane</keyword>
<evidence type="ECO:0000256" key="2">
    <source>
        <dbReference type="SAM" id="Phobius"/>
    </source>
</evidence>
<protein>
    <submittedName>
        <fullName evidence="3">Uncharacterized protein</fullName>
    </submittedName>
</protein>